<evidence type="ECO:0000313" key="14">
    <source>
        <dbReference type="Proteomes" id="UP000255517"/>
    </source>
</evidence>
<keyword evidence="2 11" id="KW-0963">Cytoplasm</keyword>
<dbReference type="Proteomes" id="UP000255517">
    <property type="component" value="Unassembled WGS sequence"/>
</dbReference>
<dbReference type="OrthoDB" id="9795032at2"/>
<dbReference type="GO" id="GO:0004452">
    <property type="term" value="F:isopentenyl-diphosphate delta-isomerase activity"/>
    <property type="evidence" value="ECO:0007669"/>
    <property type="project" value="UniProtKB-UniRule"/>
</dbReference>
<comment type="caution">
    <text evidence="11">Lacks conserved residue(s) required for the propagation of feature annotation.</text>
</comment>
<dbReference type="AlphaFoldDB" id="A0A379C3N6"/>
<evidence type="ECO:0000256" key="9">
    <source>
        <dbReference type="ARBA" id="ARBA00023235"/>
    </source>
</evidence>
<dbReference type="NCBIfam" id="TIGR02151">
    <property type="entry name" value="IPP_isom_2"/>
    <property type="match status" value="1"/>
</dbReference>
<gene>
    <name evidence="11 13" type="primary">fni</name>
    <name evidence="13" type="ORF">NCTC13149_00085</name>
</gene>
<protein>
    <recommendedName>
        <fullName evidence="11">Isopentenyl-diphosphate delta-isomerase</fullName>
        <shortName evidence="11">IPP isomerase</shortName>
        <ecNumber evidence="11">5.3.3.2</ecNumber>
    </recommendedName>
    <alternativeName>
        <fullName evidence="11">Isopentenyl diphosphate:dimethylallyl diphosphate isomerase</fullName>
    </alternativeName>
    <alternativeName>
        <fullName evidence="11">Isopentenyl pyrophosphate isomerase</fullName>
    </alternativeName>
    <alternativeName>
        <fullName evidence="11">Type 2 isopentenyl diphosphate isomerase</fullName>
        <shortName evidence="11">IDI-2</shortName>
    </alternativeName>
</protein>
<sequence>MRKFRKREHIENYLRSTYVGNPLFDDMFLYHNSLPEVDFSEINTSTVFLNKKVNFPLMINAMTGGSDFAEDINRQLAQVANEFNIPIAVGSQTIALEDPDTVESFSVVREIVEKGIVIGNLSARTSLEDAKKAIDIIRADSLQLHLNPAQELAMSEGEREFKNILKNIEELVNGLDVPIIVKEVGFGLSSDVVKRLYDIGVRDVDVSGFGGTNFFEIENLRTPDSDLSELYGWGIPTALAIIEAKSLGLDDLTIIGSGGIKNSEQLIKSIVAGADMTAISGEILSYLVHGGVEYTLKYLGNLIYKSKMIMLLLGAKDIKDLRNVKYKVKGELRDLLENFKS</sequence>
<keyword evidence="9 11" id="KW-0413">Isomerase</keyword>
<comment type="cofactor">
    <cofactor evidence="11">
        <name>NADPH</name>
        <dbReference type="ChEBI" id="CHEBI:57783"/>
    </cofactor>
</comment>
<dbReference type="GO" id="GO:0005737">
    <property type="term" value="C:cytoplasm"/>
    <property type="evidence" value="ECO:0007669"/>
    <property type="project" value="UniProtKB-SubCell"/>
</dbReference>
<dbReference type="EMBL" id="UGSZ01000001">
    <property type="protein sequence ID" value="SUB56315.1"/>
    <property type="molecule type" value="Genomic_DNA"/>
</dbReference>
<evidence type="ECO:0000256" key="10">
    <source>
        <dbReference type="ARBA" id="ARBA00025810"/>
    </source>
</evidence>
<evidence type="ECO:0000256" key="8">
    <source>
        <dbReference type="ARBA" id="ARBA00023229"/>
    </source>
</evidence>
<evidence type="ECO:0000256" key="2">
    <source>
        <dbReference type="ARBA" id="ARBA00022490"/>
    </source>
</evidence>
<dbReference type="Gene3D" id="3.20.20.70">
    <property type="entry name" value="Aldolase class I"/>
    <property type="match status" value="1"/>
</dbReference>
<comment type="subcellular location">
    <subcellularLocation>
        <location evidence="11">Cytoplasm</location>
    </subcellularLocation>
</comment>
<organism evidence="13 14">
    <name type="scientific">Peptoniphilus lacrimalis</name>
    <dbReference type="NCBI Taxonomy" id="33031"/>
    <lineage>
        <taxon>Bacteria</taxon>
        <taxon>Bacillati</taxon>
        <taxon>Bacillota</taxon>
        <taxon>Tissierellia</taxon>
        <taxon>Tissierellales</taxon>
        <taxon>Peptoniphilaceae</taxon>
        <taxon>Peptoniphilus</taxon>
    </lineage>
</organism>
<dbReference type="PANTHER" id="PTHR43665:SF1">
    <property type="entry name" value="ISOPENTENYL-DIPHOSPHATE DELTA-ISOMERASE"/>
    <property type="match status" value="1"/>
</dbReference>
<evidence type="ECO:0000256" key="11">
    <source>
        <dbReference type="HAMAP-Rule" id="MF_00354"/>
    </source>
</evidence>
<feature type="binding site" evidence="11">
    <location>
        <position position="207"/>
    </location>
    <ligand>
        <name>FMN</name>
        <dbReference type="ChEBI" id="CHEBI:58210"/>
    </ligand>
</feature>
<evidence type="ECO:0000256" key="1">
    <source>
        <dbReference type="ARBA" id="ARBA00001917"/>
    </source>
</evidence>
<comment type="cofactor">
    <cofactor evidence="1 11">
        <name>FMN</name>
        <dbReference type="ChEBI" id="CHEBI:58210"/>
    </cofactor>
</comment>
<dbReference type="STRING" id="1122949.GCA_000378725_00156"/>
<dbReference type="PIRSF" id="PIRSF003314">
    <property type="entry name" value="IPP_isomerase"/>
    <property type="match status" value="1"/>
</dbReference>
<dbReference type="InterPro" id="IPR011179">
    <property type="entry name" value="IPdP_isomerase"/>
</dbReference>
<proteinExistence type="inferred from homology"/>
<comment type="cofactor">
    <cofactor evidence="11">
        <name>Mg(2+)</name>
        <dbReference type="ChEBI" id="CHEBI:18420"/>
    </cofactor>
</comment>
<dbReference type="GO" id="GO:0010181">
    <property type="term" value="F:FMN binding"/>
    <property type="evidence" value="ECO:0007669"/>
    <property type="project" value="UniProtKB-UniRule"/>
</dbReference>
<dbReference type="GO" id="GO:0008299">
    <property type="term" value="P:isoprenoid biosynthetic process"/>
    <property type="evidence" value="ECO:0007669"/>
    <property type="project" value="UniProtKB-UniRule"/>
</dbReference>
<keyword evidence="4 11" id="KW-0288">FMN</keyword>
<keyword evidence="8 11" id="KW-0414">Isoprene biosynthesis</keyword>
<comment type="function">
    <text evidence="11">Involved in the biosynthesis of isoprenoids. Catalyzes the 1,3-allylic rearrangement of the homoallylic substrate isopentenyl (IPP) to its allylic isomer, dimethylallyl diphosphate (DMAPP).</text>
</comment>
<evidence type="ECO:0000256" key="5">
    <source>
        <dbReference type="ARBA" id="ARBA00022723"/>
    </source>
</evidence>
<accession>A0A379C3N6</accession>
<feature type="domain" description="FMN-dependent dehydrogenase" evidence="12">
    <location>
        <begin position="165"/>
        <end position="322"/>
    </location>
</feature>
<name>A0A379C3N6_9FIRM</name>
<dbReference type="Pfam" id="PF01070">
    <property type="entry name" value="FMN_dh"/>
    <property type="match status" value="1"/>
</dbReference>
<dbReference type="GO" id="GO:0016491">
    <property type="term" value="F:oxidoreductase activity"/>
    <property type="evidence" value="ECO:0007669"/>
    <property type="project" value="InterPro"/>
</dbReference>
<feature type="binding site" evidence="11">
    <location>
        <position position="212"/>
    </location>
    <ligand>
        <name>FMN</name>
        <dbReference type="ChEBI" id="CHEBI:58210"/>
    </ligand>
</feature>
<dbReference type="RefSeq" id="WP_019034215.1">
    <property type="nucleotide sequence ID" value="NZ_CAMUOS010000005.1"/>
</dbReference>
<keyword evidence="6 11" id="KW-0460">Magnesium</keyword>
<dbReference type="CDD" id="cd02811">
    <property type="entry name" value="IDI-2_FMN"/>
    <property type="match status" value="1"/>
</dbReference>
<evidence type="ECO:0000313" key="13">
    <source>
        <dbReference type="EMBL" id="SUB56315.1"/>
    </source>
</evidence>
<dbReference type="InterPro" id="IPR000262">
    <property type="entry name" value="FMN-dep_DH"/>
</dbReference>
<keyword evidence="7 11" id="KW-0521">NADP</keyword>
<dbReference type="GO" id="GO:0000287">
    <property type="term" value="F:magnesium ion binding"/>
    <property type="evidence" value="ECO:0007669"/>
    <property type="project" value="UniProtKB-UniRule"/>
</dbReference>
<keyword evidence="5 11" id="KW-0479">Metal-binding</keyword>
<comment type="similarity">
    <text evidence="11">Belongs to the IPP isomerase type 2 family.</text>
</comment>
<evidence type="ECO:0000256" key="6">
    <source>
        <dbReference type="ARBA" id="ARBA00022842"/>
    </source>
</evidence>
<feature type="binding site" evidence="11">
    <location>
        <position position="91"/>
    </location>
    <ligand>
        <name>FMN</name>
        <dbReference type="ChEBI" id="CHEBI:58210"/>
    </ligand>
</feature>
<feature type="binding site" evidence="11">
    <location>
        <position position="151"/>
    </location>
    <ligand>
        <name>Mg(2+)</name>
        <dbReference type="ChEBI" id="CHEBI:18420"/>
    </ligand>
</feature>
<feature type="binding site" evidence="11">
    <location>
        <position position="120"/>
    </location>
    <ligand>
        <name>FMN</name>
        <dbReference type="ChEBI" id="CHEBI:58210"/>
    </ligand>
</feature>
<feature type="binding site" evidence="11">
    <location>
        <position position="150"/>
    </location>
    <ligand>
        <name>substrate</name>
    </ligand>
</feature>
<evidence type="ECO:0000256" key="3">
    <source>
        <dbReference type="ARBA" id="ARBA00022630"/>
    </source>
</evidence>
<feature type="binding site" evidence="11">
    <location>
        <begin position="280"/>
        <end position="281"/>
    </location>
    <ligand>
        <name>FMN</name>
        <dbReference type="ChEBI" id="CHEBI:58210"/>
    </ligand>
</feature>
<dbReference type="SUPFAM" id="SSF51395">
    <property type="entry name" value="FMN-linked oxidoreductases"/>
    <property type="match status" value="1"/>
</dbReference>
<feature type="binding site" evidence="11">
    <location>
        <begin position="5"/>
        <end position="6"/>
    </location>
    <ligand>
        <name>substrate</name>
    </ligand>
</feature>
<dbReference type="GO" id="GO:0070402">
    <property type="term" value="F:NADPH binding"/>
    <property type="evidence" value="ECO:0007669"/>
    <property type="project" value="UniProtKB-UniRule"/>
</dbReference>
<dbReference type="HAMAP" id="MF_00354">
    <property type="entry name" value="Idi_2"/>
    <property type="match status" value="1"/>
</dbReference>
<feature type="binding site" evidence="11">
    <location>
        <begin position="61"/>
        <end position="63"/>
    </location>
    <ligand>
        <name>FMN</name>
        <dbReference type="ChEBI" id="CHEBI:58210"/>
    </ligand>
</feature>
<evidence type="ECO:0000256" key="4">
    <source>
        <dbReference type="ARBA" id="ARBA00022643"/>
    </source>
</evidence>
<dbReference type="PANTHER" id="PTHR43665">
    <property type="entry name" value="ISOPENTENYL-DIPHOSPHATE DELTA-ISOMERASE"/>
    <property type="match status" value="1"/>
</dbReference>
<dbReference type="InterPro" id="IPR013785">
    <property type="entry name" value="Aldolase_TIM"/>
</dbReference>
<evidence type="ECO:0000256" key="7">
    <source>
        <dbReference type="ARBA" id="ARBA00022857"/>
    </source>
</evidence>
<keyword evidence="3 11" id="KW-0285">Flavoprotein</keyword>
<feature type="binding site" evidence="11">
    <location>
        <position position="182"/>
    </location>
    <ligand>
        <name>FMN</name>
        <dbReference type="ChEBI" id="CHEBI:58210"/>
    </ligand>
</feature>
<comment type="subunit">
    <text evidence="10 11">Homooctamer. Dimer of tetramers.</text>
</comment>
<evidence type="ECO:0000259" key="12">
    <source>
        <dbReference type="Pfam" id="PF01070"/>
    </source>
</evidence>
<reference evidence="13 14" key="1">
    <citation type="submission" date="2018-06" db="EMBL/GenBank/DDBJ databases">
        <authorList>
            <consortium name="Pathogen Informatics"/>
            <person name="Doyle S."/>
        </authorList>
    </citation>
    <scope>NUCLEOTIDE SEQUENCE [LARGE SCALE GENOMIC DNA]</scope>
    <source>
        <strain evidence="13 14">NCTC13149</strain>
    </source>
</reference>
<dbReference type="EC" id="5.3.3.2" evidence="11"/>
<comment type="catalytic activity">
    <reaction evidence="11">
        <text>isopentenyl diphosphate = dimethylallyl diphosphate</text>
        <dbReference type="Rhea" id="RHEA:23284"/>
        <dbReference type="ChEBI" id="CHEBI:57623"/>
        <dbReference type="ChEBI" id="CHEBI:128769"/>
        <dbReference type="EC" id="5.3.3.2"/>
    </reaction>
</comment>
<feature type="binding site" evidence="11">
    <location>
        <begin position="259"/>
        <end position="261"/>
    </location>
    <ligand>
        <name>FMN</name>
        <dbReference type="ChEBI" id="CHEBI:58210"/>
    </ligand>
</feature>